<dbReference type="EMBL" id="KB007900">
    <property type="protein sequence ID" value="ELR21775.1"/>
    <property type="molecule type" value="Genomic_DNA"/>
</dbReference>
<protein>
    <submittedName>
        <fullName evidence="2">Uncharacterized protein</fullName>
    </submittedName>
</protein>
<accession>L8H9B6</accession>
<sequence length="106" mass="12136">MNDLVEMILLYIAKAPFALFGGGVIFFALLFFLCACYWLIAGRVVWVIRDIKKKREPVPVGYYSVARNDWVPVPLPEVAPTKEQRVYESAVYETQSNMSPVYEMPV</sequence>
<reference evidence="2 3" key="1">
    <citation type="journal article" date="2013" name="Genome Biol.">
        <title>Genome of Acanthamoeba castellanii highlights extensive lateral gene transfer and early evolution of tyrosine kinase signaling.</title>
        <authorList>
            <person name="Clarke M."/>
            <person name="Lohan A.J."/>
            <person name="Liu B."/>
            <person name="Lagkouvardos I."/>
            <person name="Roy S."/>
            <person name="Zafar N."/>
            <person name="Bertelli C."/>
            <person name="Schilde C."/>
            <person name="Kianianmomeni A."/>
            <person name="Burglin T.R."/>
            <person name="Frech C."/>
            <person name="Turcotte B."/>
            <person name="Kopec K.O."/>
            <person name="Synnott J.M."/>
            <person name="Choo C."/>
            <person name="Paponov I."/>
            <person name="Finkler A."/>
            <person name="Soon Heng Tan C."/>
            <person name="Hutchins A.P."/>
            <person name="Weinmeier T."/>
            <person name="Rattei T."/>
            <person name="Chu J.S."/>
            <person name="Gimenez G."/>
            <person name="Irimia M."/>
            <person name="Rigden D.J."/>
            <person name="Fitzpatrick D.A."/>
            <person name="Lorenzo-Morales J."/>
            <person name="Bateman A."/>
            <person name="Chiu C.H."/>
            <person name="Tang P."/>
            <person name="Hegemann P."/>
            <person name="Fromm H."/>
            <person name="Raoult D."/>
            <person name="Greub G."/>
            <person name="Miranda-Saavedra D."/>
            <person name="Chen N."/>
            <person name="Nash P."/>
            <person name="Ginger M.L."/>
            <person name="Horn M."/>
            <person name="Schaap P."/>
            <person name="Caler L."/>
            <person name="Loftus B."/>
        </authorList>
    </citation>
    <scope>NUCLEOTIDE SEQUENCE [LARGE SCALE GENOMIC DNA]</scope>
    <source>
        <strain evidence="2 3">Neff</strain>
    </source>
</reference>
<dbReference type="KEGG" id="acan:ACA1_385520"/>
<dbReference type="VEuPathDB" id="AmoebaDB:ACA1_385520"/>
<dbReference type="GeneID" id="14922688"/>
<feature type="transmembrane region" description="Helical" evidence="1">
    <location>
        <begin position="20"/>
        <end position="46"/>
    </location>
</feature>
<organism evidence="2 3">
    <name type="scientific">Acanthamoeba castellanii (strain ATCC 30010 / Neff)</name>
    <dbReference type="NCBI Taxonomy" id="1257118"/>
    <lineage>
        <taxon>Eukaryota</taxon>
        <taxon>Amoebozoa</taxon>
        <taxon>Discosea</taxon>
        <taxon>Longamoebia</taxon>
        <taxon>Centramoebida</taxon>
        <taxon>Acanthamoebidae</taxon>
        <taxon>Acanthamoeba</taxon>
    </lineage>
</organism>
<keyword evidence="1" id="KW-1133">Transmembrane helix</keyword>
<proteinExistence type="predicted"/>
<name>L8H9B6_ACACF</name>
<dbReference type="Proteomes" id="UP000011083">
    <property type="component" value="Unassembled WGS sequence"/>
</dbReference>
<dbReference type="RefSeq" id="XP_004347157.1">
    <property type="nucleotide sequence ID" value="XM_004347107.1"/>
</dbReference>
<gene>
    <name evidence="2" type="ORF">ACA1_385520</name>
</gene>
<evidence type="ECO:0000256" key="1">
    <source>
        <dbReference type="SAM" id="Phobius"/>
    </source>
</evidence>
<evidence type="ECO:0000313" key="3">
    <source>
        <dbReference type="Proteomes" id="UP000011083"/>
    </source>
</evidence>
<keyword evidence="1" id="KW-0812">Transmembrane</keyword>
<keyword evidence="1" id="KW-0472">Membrane</keyword>
<keyword evidence="3" id="KW-1185">Reference proteome</keyword>
<evidence type="ECO:0000313" key="2">
    <source>
        <dbReference type="EMBL" id="ELR21775.1"/>
    </source>
</evidence>
<dbReference type="AlphaFoldDB" id="L8H9B6"/>